<evidence type="ECO:0000256" key="5">
    <source>
        <dbReference type="RuleBase" id="RU000488"/>
    </source>
</evidence>
<dbReference type="InterPro" id="IPR023395">
    <property type="entry name" value="MCP_dom_sf"/>
</dbReference>
<proteinExistence type="inferred from homology"/>
<evidence type="ECO:0000313" key="6">
    <source>
        <dbReference type="EMBL" id="PWA44603.1"/>
    </source>
</evidence>
<dbReference type="GO" id="GO:0016020">
    <property type="term" value="C:membrane"/>
    <property type="evidence" value="ECO:0007669"/>
    <property type="project" value="UniProtKB-SubCell"/>
</dbReference>
<feature type="repeat" description="Solcar" evidence="4">
    <location>
        <begin position="12"/>
        <end position="86"/>
    </location>
</feature>
<dbReference type="Proteomes" id="UP000245207">
    <property type="component" value="Unassembled WGS sequence"/>
</dbReference>
<dbReference type="Gene3D" id="1.50.40.10">
    <property type="entry name" value="Mitochondrial carrier domain"/>
    <property type="match status" value="1"/>
</dbReference>
<name>A0A2U1L6I6_ARTAN</name>
<dbReference type="SUPFAM" id="SSF103506">
    <property type="entry name" value="Mitochondrial carrier"/>
    <property type="match status" value="1"/>
</dbReference>
<organism evidence="6 7">
    <name type="scientific">Artemisia annua</name>
    <name type="common">Sweet wormwood</name>
    <dbReference type="NCBI Taxonomy" id="35608"/>
    <lineage>
        <taxon>Eukaryota</taxon>
        <taxon>Viridiplantae</taxon>
        <taxon>Streptophyta</taxon>
        <taxon>Embryophyta</taxon>
        <taxon>Tracheophyta</taxon>
        <taxon>Spermatophyta</taxon>
        <taxon>Magnoliopsida</taxon>
        <taxon>eudicotyledons</taxon>
        <taxon>Gunneridae</taxon>
        <taxon>Pentapetalae</taxon>
        <taxon>asterids</taxon>
        <taxon>campanulids</taxon>
        <taxon>Asterales</taxon>
        <taxon>Asteraceae</taxon>
        <taxon>Asteroideae</taxon>
        <taxon>Anthemideae</taxon>
        <taxon>Artemisiinae</taxon>
        <taxon>Artemisia</taxon>
    </lineage>
</organism>
<keyword evidence="5" id="KW-0813">Transport</keyword>
<dbReference type="OrthoDB" id="6703404at2759"/>
<evidence type="ECO:0000313" key="7">
    <source>
        <dbReference type="Proteomes" id="UP000245207"/>
    </source>
</evidence>
<dbReference type="Pfam" id="PF00153">
    <property type="entry name" value="Mito_carr"/>
    <property type="match status" value="1"/>
</dbReference>
<reference evidence="6 7" key="1">
    <citation type="journal article" date="2018" name="Mol. Plant">
        <title>The genome of Artemisia annua provides insight into the evolution of Asteraceae family and artemisinin biosynthesis.</title>
        <authorList>
            <person name="Shen Q."/>
            <person name="Zhang L."/>
            <person name="Liao Z."/>
            <person name="Wang S."/>
            <person name="Yan T."/>
            <person name="Shi P."/>
            <person name="Liu M."/>
            <person name="Fu X."/>
            <person name="Pan Q."/>
            <person name="Wang Y."/>
            <person name="Lv Z."/>
            <person name="Lu X."/>
            <person name="Zhang F."/>
            <person name="Jiang W."/>
            <person name="Ma Y."/>
            <person name="Chen M."/>
            <person name="Hao X."/>
            <person name="Li L."/>
            <person name="Tang Y."/>
            <person name="Lv G."/>
            <person name="Zhou Y."/>
            <person name="Sun X."/>
            <person name="Brodelius P.E."/>
            <person name="Rose J.K.C."/>
            <person name="Tang K."/>
        </authorList>
    </citation>
    <scope>NUCLEOTIDE SEQUENCE [LARGE SCALE GENOMIC DNA]</scope>
    <source>
        <strain evidence="7">cv. Huhao1</strain>
        <tissue evidence="6">Leaf</tissue>
    </source>
</reference>
<sequence>MLLSLAYHEAKIWVLKALLKGEFAFALNGGASIQAPIFRSELVSVGVKIFQTEGVGALFSGISVTVLRQTLYSTTRMGLYEIFREKWTDWTTGEMD</sequence>
<dbReference type="PROSITE" id="PS50920">
    <property type="entry name" value="SOLCAR"/>
    <property type="match status" value="1"/>
</dbReference>
<comment type="caution">
    <text evidence="6">The sequence shown here is derived from an EMBL/GenBank/DDBJ whole genome shotgun (WGS) entry which is preliminary data.</text>
</comment>
<gene>
    <name evidence="6" type="ORF">CTI12_AA366450</name>
</gene>
<evidence type="ECO:0000256" key="4">
    <source>
        <dbReference type="PROSITE-ProRule" id="PRU00282"/>
    </source>
</evidence>
<dbReference type="AlphaFoldDB" id="A0A2U1L6I6"/>
<accession>A0A2U1L6I6</accession>
<evidence type="ECO:0000256" key="1">
    <source>
        <dbReference type="ARBA" id="ARBA00004141"/>
    </source>
</evidence>
<comment type="similarity">
    <text evidence="5">Belongs to the mitochondrial carrier (TC 2.A.29) family.</text>
</comment>
<dbReference type="EMBL" id="PKPP01011187">
    <property type="protein sequence ID" value="PWA44603.1"/>
    <property type="molecule type" value="Genomic_DNA"/>
</dbReference>
<keyword evidence="7" id="KW-1185">Reference proteome</keyword>
<keyword evidence="2 4" id="KW-0812">Transmembrane</keyword>
<evidence type="ECO:0000256" key="3">
    <source>
        <dbReference type="ARBA" id="ARBA00023136"/>
    </source>
</evidence>
<comment type="subcellular location">
    <subcellularLocation>
        <location evidence="1">Membrane</location>
        <topology evidence="1">Multi-pass membrane protein</topology>
    </subcellularLocation>
</comment>
<protein>
    <submittedName>
        <fullName evidence="6">Uncharacterized protein</fullName>
    </submittedName>
</protein>
<dbReference type="InterPro" id="IPR018108">
    <property type="entry name" value="MCP_transmembrane"/>
</dbReference>
<keyword evidence="3 4" id="KW-0472">Membrane</keyword>
<evidence type="ECO:0000256" key="2">
    <source>
        <dbReference type="ARBA" id="ARBA00022692"/>
    </source>
</evidence>
<dbReference type="STRING" id="35608.A0A2U1L6I6"/>